<feature type="region of interest" description="Disordered" evidence="2">
    <location>
        <begin position="370"/>
        <end position="439"/>
    </location>
</feature>
<feature type="domain" description="Chromo" evidence="3">
    <location>
        <begin position="340"/>
        <end position="398"/>
    </location>
</feature>
<dbReference type="PANTHER" id="PTHR37984">
    <property type="entry name" value="PROTEIN CBG26694"/>
    <property type="match status" value="1"/>
</dbReference>
<evidence type="ECO:0008006" key="7">
    <source>
        <dbReference type="Google" id="ProtNLM"/>
    </source>
</evidence>
<dbReference type="InterPro" id="IPR023780">
    <property type="entry name" value="Chromo_domain"/>
</dbReference>
<dbReference type="InterPro" id="IPR012337">
    <property type="entry name" value="RNaseH-like_sf"/>
</dbReference>
<feature type="domain" description="Integrase catalytic" evidence="4">
    <location>
        <begin position="35"/>
        <end position="196"/>
    </location>
</feature>
<dbReference type="Pfam" id="PF24626">
    <property type="entry name" value="SH3_Tf2-1"/>
    <property type="match status" value="1"/>
</dbReference>
<dbReference type="PROSITE" id="PS50994">
    <property type="entry name" value="INTEGRASE"/>
    <property type="match status" value="1"/>
</dbReference>
<dbReference type="InterPro" id="IPR056924">
    <property type="entry name" value="SH3_Tf2-1"/>
</dbReference>
<comment type="caution">
    <text evidence="5">The sequence shown here is derived from an EMBL/GenBank/DDBJ whole genome shotgun (WGS) entry which is preliminary data.</text>
</comment>
<dbReference type="GO" id="GO:0015074">
    <property type="term" value="P:DNA integration"/>
    <property type="evidence" value="ECO:0007669"/>
    <property type="project" value="InterPro"/>
</dbReference>
<dbReference type="SUPFAM" id="SSF54160">
    <property type="entry name" value="Chromo domain-like"/>
    <property type="match status" value="1"/>
</dbReference>
<dbReference type="SUPFAM" id="SSF53098">
    <property type="entry name" value="Ribonuclease H-like"/>
    <property type="match status" value="1"/>
</dbReference>
<organism evidence="5 6">
    <name type="scientific">Electrophorus voltai</name>
    <dbReference type="NCBI Taxonomy" id="2609070"/>
    <lineage>
        <taxon>Eukaryota</taxon>
        <taxon>Metazoa</taxon>
        <taxon>Chordata</taxon>
        <taxon>Craniata</taxon>
        <taxon>Vertebrata</taxon>
        <taxon>Euteleostomi</taxon>
        <taxon>Actinopterygii</taxon>
        <taxon>Neopterygii</taxon>
        <taxon>Teleostei</taxon>
        <taxon>Ostariophysi</taxon>
        <taxon>Gymnotiformes</taxon>
        <taxon>Gymnotoidei</taxon>
        <taxon>Gymnotidae</taxon>
        <taxon>Electrophorus</taxon>
    </lineage>
</organism>
<dbReference type="PROSITE" id="PS50013">
    <property type="entry name" value="CHROMO_2"/>
    <property type="match status" value="1"/>
</dbReference>
<gene>
    <name evidence="5" type="ORF">P4O66_021737</name>
</gene>
<evidence type="ECO:0000313" key="5">
    <source>
        <dbReference type="EMBL" id="KAK1784070.1"/>
    </source>
</evidence>
<dbReference type="AlphaFoldDB" id="A0AAD8YQR0"/>
<proteinExistence type="predicted"/>
<dbReference type="EMBL" id="JAROKS010000619">
    <property type="protein sequence ID" value="KAK1784070.1"/>
    <property type="molecule type" value="Genomic_DNA"/>
</dbReference>
<dbReference type="Pfam" id="PF00385">
    <property type="entry name" value="Chromo"/>
    <property type="match status" value="1"/>
</dbReference>
<keyword evidence="6" id="KW-1185">Reference proteome</keyword>
<dbReference type="InterPro" id="IPR016197">
    <property type="entry name" value="Chromo-like_dom_sf"/>
</dbReference>
<reference evidence="5" key="1">
    <citation type="submission" date="2023-03" db="EMBL/GenBank/DDBJ databases">
        <title>Electrophorus voltai genome.</title>
        <authorList>
            <person name="Bian C."/>
        </authorList>
    </citation>
    <scope>NUCLEOTIDE SEQUENCE</scope>
    <source>
        <strain evidence="5">CB-2022</strain>
        <tissue evidence="5">Muscle</tissue>
    </source>
</reference>
<accession>A0AAD8YQR0</accession>
<dbReference type="GO" id="GO:0003676">
    <property type="term" value="F:nucleic acid binding"/>
    <property type="evidence" value="ECO:0007669"/>
    <property type="project" value="InterPro"/>
</dbReference>
<evidence type="ECO:0000256" key="1">
    <source>
        <dbReference type="ARBA" id="ARBA00004123"/>
    </source>
</evidence>
<comment type="subcellular location">
    <subcellularLocation>
        <location evidence="1">Nucleus</location>
    </subcellularLocation>
</comment>
<dbReference type="SMART" id="SM00298">
    <property type="entry name" value="CHROMO"/>
    <property type="match status" value="1"/>
</dbReference>
<sequence>MPPTEAICSSFPQRNIARMGSYDLILAPLALSLLGSYSPCLCHIALGHTSLTDLPASEGNTVILVVVDRFSKMFRLIPFTHLPTAWETAEAMFSFVFRIFGLPEEIVSDRGSQFTSQGWKRFCRKVAITTNLSSGHHPQSNGEVERVNQEVGRFLRQYCTSQSDWHKFLPWTEYARNSLTHSSTQLAPFQCIYGYQPALFPWDDSPMDIQALDQWFQQSSWTWEVTHVHLQRALRTQQMFGNRHRNPNLQLHPGQRVWVSTLHIRFGLHSKKLIHRYISPFKVLQQVNPVSYKLQLPPRYRMNPTFHVSLLKPVHYSPLSAATTPINPPAPVEIDGEPAYAICALWDSRRRNGTLQYLVDWEGYGPEEQSWVPRADVPDPSMLADFHAAHPDRPGPQGPGRPRTTRPRASGAGRQMGGIVTNPRNNHQPCTVMPIRTHP</sequence>
<dbReference type="PANTHER" id="PTHR37984:SF15">
    <property type="entry name" value="INTEGRASE CATALYTIC DOMAIN-CONTAINING PROTEIN"/>
    <property type="match status" value="1"/>
</dbReference>
<protein>
    <recommendedName>
        <fullName evidence="7">Integrase catalytic domain-containing protein</fullName>
    </recommendedName>
</protein>
<evidence type="ECO:0000259" key="3">
    <source>
        <dbReference type="PROSITE" id="PS50013"/>
    </source>
</evidence>
<name>A0AAD8YQR0_9TELE</name>
<evidence type="ECO:0000256" key="2">
    <source>
        <dbReference type="SAM" id="MobiDB-lite"/>
    </source>
</evidence>
<dbReference type="InterPro" id="IPR050951">
    <property type="entry name" value="Retrovirus_Pol_polyprotein"/>
</dbReference>
<dbReference type="InterPro" id="IPR001584">
    <property type="entry name" value="Integrase_cat-core"/>
</dbReference>
<dbReference type="Gene3D" id="3.30.420.10">
    <property type="entry name" value="Ribonuclease H-like superfamily/Ribonuclease H"/>
    <property type="match status" value="1"/>
</dbReference>
<dbReference type="Pfam" id="PF00665">
    <property type="entry name" value="rve"/>
    <property type="match status" value="1"/>
</dbReference>
<evidence type="ECO:0000259" key="4">
    <source>
        <dbReference type="PROSITE" id="PS50994"/>
    </source>
</evidence>
<dbReference type="GO" id="GO:0005634">
    <property type="term" value="C:nucleus"/>
    <property type="evidence" value="ECO:0007669"/>
    <property type="project" value="UniProtKB-SubCell"/>
</dbReference>
<dbReference type="Proteomes" id="UP001239994">
    <property type="component" value="Unassembled WGS sequence"/>
</dbReference>
<dbReference type="Gene3D" id="2.40.50.40">
    <property type="match status" value="1"/>
</dbReference>
<dbReference type="InterPro" id="IPR036397">
    <property type="entry name" value="RNaseH_sf"/>
</dbReference>
<dbReference type="InterPro" id="IPR000953">
    <property type="entry name" value="Chromo/chromo_shadow_dom"/>
</dbReference>
<evidence type="ECO:0000313" key="6">
    <source>
        <dbReference type="Proteomes" id="UP001239994"/>
    </source>
</evidence>